<feature type="domain" description="Guanylate cyclase" evidence="21">
    <location>
        <begin position="990"/>
        <end position="1120"/>
    </location>
</feature>
<evidence type="ECO:0000256" key="5">
    <source>
        <dbReference type="ARBA" id="ARBA00022729"/>
    </source>
</evidence>
<dbReference type="InterPro" id="IPR029787">
    <property type="entry name" value="Nucleotide_cyclase"/>
</dbReference>
<name>A0A226F360_FOLCA</name>
<keyword evidence="12 14" id="KW-0456">Lyase</keyword>
<dbReference type="OMA" id="HRITNIF"/>
<evidence type="ECO:0000256" key="13">
    <source>
        <dbReference type="ARBA" id="ARBA00023293"/>
    </source>
</evidence>
<dbReference type="CDD" id="cd07302">
    <property type="entry name" value="CHD"/>
    <property type="match status" value="1"/>
</dbReference>
<dbReference type="PROSITE" id="PS00452">
    <property type="entry name" value="GUANYLATE_CYCLASE_1"/>
    <property type="match status" value="1"/>
</dbReference>
<evidence type="ECO:0000256" key="16">
    <source>
        <dbReference type="SAM" id="Coils"/>
    </source>
</evidence>
<dbReference type="OrthoDB" id="1890790at2759"/>
<dbReference type="Pfam" id="PF07701">
    <property type="entry name" value="HNOBA"/>
    <property type="match status" value="1"/>
</dbReference>
<evidence type="ECO:0000256" key="8">
    <source>
        <dbReference type="ARBA" id="ARBA00023134"/>
    </source>
</evidence>
<feature type="region of interest" description="Disordered" evidence="17">
    <location>
        <begin position="621"/>
        <end position="645"/>
    </location>
</feature>
<dbReference type="CDD" id="cd06352">
    <property type="entry name" value="PBP1_NPR_GC-like"/>
    <property type="match status" value="1"/>
</dbReference>
<organism evidence="22 23">
    <name type="scientific">Folsomia candida</name>
    <name type="common">Springtail</name>
    <dbReference type="NCBI Taxonomy" id="158441"/>
    <lineage>
        <taxon>Eukaryota</taxon>
        <taxon>Metazoa</taxon>
        <taxon>Ecdysozoa</taxon>
        <taxon>Arthropoda</taxon>
        <taxon>Hexapoda</taxon>
        <taxon>Collembola</taxon>
        <taxon>Entomobryomorpha</taxon>
        <taxon>Isotomoidea</taxon>
        <taxon>Isotomidae</taxon>
        <taxon>Proisotominae</taxon>
        <taxon>Folsomia</taxon>
    </lineage>
</organism>
<keyword evidence="23" id="KW-1185">Reference proteome</keyword>
<dbReference type="EC" id="4.6.1.2" evidence="3 15"/>
<dbReference type="GO" id="GO:0035556">
    <property type="term" value="P:intracellular signal transduction"/>
    <property type="evidence" value="ECO:0007669"/>
    <property type="project" value="InterPro"/>
</dbReference>
<dbReference type="InterPro" id="IPR028082">
    <property type="entry name" value="Peripla_BP_I"/>
</dbReference>
<evidence type="ECO:0000256" key="12">
    <source>
        <dbReference type="ARBA" id="ARBA00023239"/>
    </source>
</evidence>
<keyword evidence="8" id="KW-0342">GTP-binding</keyword>
<dbReference type="Pfam" id="PF07714">
    <property type="entry name" value="PK_Tyr_Ser-Thr"/>
    <property type="match status" value="1"/>
</dbReference>
<dbReference type="SUPFAM" id="SSF55073">
    <property type="entry name" value="Nucleotide cyclase"/>
    <property type="match status" value="1"/>
</dbReference>
<dbReference type="Gene3D" id="3.30.70.1230">
    <property type="entry name" value="Nucleotide cyclase"/>
    <property type="match status" value="1"/>
</dbReference>
<dbReference type="Pfam" id="PF00211">
    <property type="entry name" value="Guanylate_cyc"/>
    <property type="match status" value="1"/>
</dbReference>
<dbReference type="Pfam" id="PF01094">
    <property type="entry name" value="ANF_receptor"/>
    <property type="match status" value="1"/>
</dbReference>
<evidence type="ECO:0000256" key="1">
    <source>
        <dbReference type="ARBA" id="ARBA00001436"/>
    </source>
</evidence>
<dbReference type="GO" id="GO:0007168">
    <property type="term" value="P:receptor guanylyl cyclase signaling pathway"/>
    <property type="evidence" value="ECO:0007669"/>
    <property type="project" value="TreeGrafter"/>
</dbReference>
<dbReference type="Gene3D" id="3.40.50.2300">
    <property type="match status" value="3"/>
</dbReference>
<evidence type="ECO:0000256" key="6">
    <source>
        <dbReference type="ARBA" id="ARBA00022741"/>
    </source>
</evidence>
<keyword evidence="7 18" id="KW-1133">Transmembrane helix</keyword>
<feature type="domain" description="Protein kinase" evidence="20">
    <location>
        <begin position="639"/>
        <end position="917"/>
    </location>
</feature>
<keyword evidence="4 18" id="KW-0812">Transmembrane</keyword>
<dbReference type="InterPro" id="IPR050401">
    <property type="entry name" value="Cyclic_nucleotide_synthase"/>
</dbReference>
<evidence type="ECO:0000313" key="22">
    <source>
        <dbReference type="EMBL" id="OXA63366.1"/>
    </source>
</evidence>
<evidence type="ECO:0000256" key="3">
    <source>
        <dbReference type="ARBA" id="ARBA00012202"/>
    </source>
</evidence>
<keyword evidence="5 19" id="KW-0732">Signal</keyword>
<evidence type="ECO:0000256" key="11">
    <source>
        <dbReference type="ARBA" id="ARBA00023180"/>
    </source>
</evidence>
<keyword evidence="9 18" id="KW-0472">Membrane</keyword>
<keyword evidence="11" id="KW-0325">Glycoprotein</keyword>
<evidence type="ECO:0000256" key="4">
    <source>
        <dbReference type="ARBA" id="ARBA00022692"/>
    </source>
</evidence>
<dbReference type="AlphaFoldDB" id="A0A226F360"/>
<dbReference type="PRINTS" id="PR00255">
    <property type="entry name" value="NATPEPTIDER"/>
</dbReference>
<dbReference type="PANTHER" id="PTHR11920">
    <property type="entry name" value="GUANYLYL CYCLASE"/>
    <property type="match status" value="1"/>
</dbReference>
<evidence type="ECO:0000256" key="10">
    <source>
        <dbReference type="ARBA" id="ARBA00023170"/>
    </source>
</evidence>
<feature type="signal peptide" evidence="19">
    <location>
        <begin position="1"/>
        <end position="35"/>
    </location>
</feature>
<comment type="catalytic activity">
    <reaction evidence="1 15">
        <text>GTP = 3',5'-cyclic GMP + diphosphate</text>
        <dbReference type="Rhea" id="RHEA:13665"/>
        <dbReference type="ChEBI" id="CHEBI:33019"/>
        <dbReference type="ChEBI" id="CHEBI:37565"/>
        <dbReference type="ChEBI" id="CHEBI:57746"/>
        <dbReference type="EC" id="4.6.1.2"/>
    </reaction>
</comment>
<dbReference type="InterPro" id="IPR018297">
    <property type="entry name" value="A/G_cyclase_CS"/>
</dbReference>
<dbReference type="GO" id="GO:0005886">
    <property type="term" value="C:plasma membrane"/>
    <property type="evidence" value="ECO:0007669"/>
    <property type="project" value="UniProtKB-SubCell"/>
</dbReference>
<dbReference type="PROSITE" id="PS50125">
    <property type="entry name" value="GUANYLATE_CYCLASE_2"/>
    <property type="match status" value="1"/>
</dbReference>
<dbReference type="InterPro" id="IPR001245">
    <property type="entry name" value="Ser-Thr/Tyr_kinase_cat_dom"/>
</dbReference>
<dbReference type="Gene3D" id="1.10.510.10">
    <property type="entry name" value="Transferase(Phosphotransferase) domain 1"/>
    <property type="match status" value="1"/>
</dbReference>
<evidence type="ECO:0000259" key="21">
    <source>
        <dbReference type="PROSITE" id="PS50125"/>
    </source>
</evidence>
<dbReference type="STRING" id="158441.A0A226F360"/>
<dbReference type="InterPro" id="IPR001170">
    <property type="entry name" value="ANPR/GUC"/>
</dbReference>
<dbReference type="InterPro" id="IPR001054">
    <property type="entry name" value="A/G_cyclase"/>
</dbReference>
<comment type="similarity">
    <text evidence="14">Belongs to the adenylyl cyclase class-4/guanylyl cyclase family.</text>
</comment>
<dbReference type="GO" id="GO:0004672">
    <property type="term" value="F:protein kinase activity"/>
    <property type="evidence" value="ECO:0007669"/>
    <property type="project" value="InterPro"/>
</dbReference>
<gene>
    <name evidence="22" type="ORF">Fcan01_03937</name>
</gene>
<dbReference type="EMBL" id="LNIX01000001">
    <property type="protein sequence ID" value="OXA63366.1"/>
    <property type="molecule type" value="Genomic_DNA"/>
</dbReference>
<dbReference type="PANTHER" id="PTHR11920:SF274">
    <property type="entry name" value="GUANYLATE CYCLASE"/>
    <property type="match status" value="1"/>
</dbReference>
<keyword evidence="13 15" id="KW-0141">cGMP biosynthesis</keyword>
<keyword evidence="6" id="KW-0547">Nucleotide-binding</keyword>
<dbReference type="GO" id="GO:0005524">
    <property type="term" value="F:ATP binding"/>
    <property type="evidence" value="ECO:0007669"/>
    <property type="project" value="InterPro"/>
</dbReference>
<feature type="compositionally biased region" description="Polar residues" evidence="17">
    <location>
        <begin position="621"/>
        <end position="630"/>
    </location>
</feature>
<keyword evidence="16" id="KW-0175">Coiled coil</keyword>
<dbReference type="SMART" id="SM00044">
    <property type="entry name" value="CYCc"/>
    <property type="match status" value="1"/>
</dbReference>
<dbReference type="GO" id="GO:0004016">
    <property type="term" value="F:adenylate cyclase activity"/>
    <property type="evidence" value="ECO:0007669"/>
    <property type="project" value="TreeGrafter"/>
</dbReference>
<keyword evidence="10 22" id="KW-0675">Receptor</keyword>
<evidence type="ECO:0000256" key="15">
    <source>
        <dbReference type="RuleBase" id="RU003431"/>
    </source>
</evidence>
<comment type="caution">
    <text evidence="22">The sequence shown here is derived from an EMBL/GenBank/DDBJ whole genome shotgun (WGS) entry which is preliminary data.</text>
</comment>
<feature type="transmembrane region" description="Helical" evidence="18">
    <location>
        <begin position="573"/>
        <end position="596"/>
    </location>
</feature>
<dbReference type="SUPFAM" id="SSF56112">
    <property type="entry name" value="Protein kinase-like (PK-like)"/>
    <property type="match status" value="1"/>
</dbReference>
<dbReference type="SUPFAM" id="SSF53822">
    <property type="entry name" value="Periplasmic binding protein-like I"/>
    <property type="match status" value="1"/>
</dbReference>
<evidence type="ECO:0000256" key="14">
    <source>
        <dbReference type="RuleBase" id="RU000405"/>
    </source>
</evidence>
<evidence type="ECO:0000256" key="18">
    <source>
        <dbReference type="SAM" id="Phobius"/>
    </source>
</evidence>
<evidence type="ECO:0000256" key="2">
    <source>
        <dbReference type="ARBA" id="ARBA00004251"/>
    </source>
</evidence>
<dbReference type="InterPro" id="IPR011645">
    <property type="entry name" value="HNOB_dom_associated"/>
</dbReference>
<feature type="region of interest" description="Disordered" evidence="17">
    <location>
        <begin position="1178"/>
        <end position="1217"/>
    </location>
</feature>
<evidence type="ECO:0000256" key="7">
    <source>
        <dbReference type="ARBA" id="ARBA00022989"/>
    </source>
</evidence>
<protein>
    <recommendedName>
        <fullName evidence="3 15">Guanylate cyclase</fullName>
        <ecNumber evidence="3 15">4.6.1.2</ecNumber>
    </recommendedName>
</protein>
<sequence length="1229" mass="136433">MEKSCPSGRVTRSSILTSRIPLLLILLAVFVSTEGHVFRDKYLDDESQESTIPSQFAYYSSPPSHFSGDFEPRVGKPYHHRRVRNPKDRVVIISGGGGSGGGENLGESDLVWVGEWEQGFTHYNVGVLLVSGTGSSFDLEKCAPAVDMALETVNEVYLRPHKIRLNKVQNSYPSCDNNLTPGLAADMRFKSNVIAFIGPACGFALEPVARLSAYWNIPIVTGLGDQPPSTESEVAGDKLMGGLNKKLKINTTGVFGDKTDYPTLTRLSYCQCRLKLVFDAICKKFEWKHLAVVYSKNDLFSFTVGRILINGLKDADYEVYGKDIDDTHLPDMDEALSEISAHARIVILSLQENLVREFMLKAHARGYTSGEWAFLDVELFKNKPSETNFWQKGDANDLAAKESYRALLTISLLMPKSPTWSNFSRTVKHKAQLAFNSTSYSDDEEVNFFIGAFYDGVMLLGMALNETLTEHGDMLDGKHVTQRMWNRSFEGITGNVTIDENGDRDGEFSILDMNPTTGRFEVVAHFVSHKGLSVVANRHIRWPGGNGPPPDIPECGFSGNDEKCIAARASSFYLPYVAGIIGIFLMLITIGVLYVYKRVREVEAASSTKWRIVPEEITVDNSGESKSASRPATEEKESSRGSLSLGTGVGGQVTFVPTAIYKGVQVALRRITLFKRIEFTKHIISEIRQVRDLQHENVARLVGICLSSSDSKSMSEKYDQILFLTEYCSRGSLRDVLLNVHIHLDWPFRLSLISDIVHGMNFLHSNIGPHGRLSSSKCLVDARFVVKITDFSLHTILSFQKCEPLDADRYLKMLWLSPEHLVATNSTERVSLKGDVYSFGIILYEVALRALPYSTFHSLSPEEIIGQVAASSDPPFRPEITEETGPVEVRNLMQNCWAQSPDDRPDFSSIKTILKRLMKGAGTVSLVDDLLRRLEQHALHLEVLVEDKTRELEQEKRRSEDLLYQVLPRQVAEQLLRGETVVPESFDAVTIYFSDIVGFTSICAQSTPIQVVDFLNNLYGTFDGILDGFDAYKVETIGDAYLVVSGAPQRNGDLHVTEIAYLSLAVLDAVKNFEIGHLPDEQLQIRIGIHTGPICAGVVGHRMPHYCLFGDTVNTSSRMESSGAPLKIHVSSTTADALEKATGFHLSPRGEVLLKGKGAMKTYWLDGCDDDGQWQRAQKMHSSGSKESIQTKCSVNHHQPPPPPHLHCHSPSTNSPPIFTISVTPASDE</sequence>
<dbReference type="GO" id="GO:0001653">
    <property type="term" value="F:peptide receptor activity"/>
    <property type="evidence" value="ECO:0007669"/>
    <property type="project" value="TreeGrafter"/>
</dbReference>
<dbReference type="FunFam" id="3.30.70.1230:FF:000004">
    <property type="entry name" value="Guanylate cyclase"/>
    <property type="match status" value="1"/>
</dbReference>
<dbReference type="PROSITE" id="PS50011">
    <property type="entry name" value="PROTEIN_KINASE_DOM"/>
    <property type="match status" value="1"/>
</dbReference>
<dbReference type="InterPro" id="IPR001828">
    <property type="entry name" value="ANF_lig-bd_rcpt"/>
</dbReference>
<evidence type="ECO:0000256" key="19">
    <source>
        <dbReference type="SAM" id="SignalP"/>
    </source>
</evidence>
<dbReference type="GO" id="GO:0005525">
    <property type="term" value="F:GTP binding"/>
    <property type="evidence" value="ECO:0007669"/>
    <property type="project" value="UniProtKB-KW"/>
</dbReference>
<dbReference type="InterPro" id="IPR011009">
    <property type="entry name" value="Kinase-like_dom_sf"/>
</dbReference>
<comment type="subcellular location">
    <subcellularLocation>
        <location evidence="2">Cell membrane</location>
        <topology evidence="2">Single-pass type I membrane protein</topology>
    </subcellularLocation>
</comment>
<evidence type="ECO:0000259" key="20">
    <source>
        <dbReference type="PROSITE" id="PS50011"/>
    </source>
</evidence>
<dbReference type="Gene3D" id="6.10.250.780">
    <property type="match status" value="1"/>
</dbReference>
<proteinExistence type="inferred from homology"/>
<evidence type="ECO:0000256" key="17">
    <source>
        <dbReference type="SAM" id="MobiDB-lite"/>
    </source>
</evidence>
<dbReference type="Proteomes" id="UP000198287">
    <property type="component" value="Unassembled WGS sequence"/>
</dbReference>
<dbReference type="InterPro" id="IPR000719">
    <property type="entry name" value="Prot_kinase_dom"/>
</dbReference>
<feature type="coiled-coil region" evidence="16">
    <location>
        <begin position="931"/>
        <end position="965"/>
    </location>
</feature>
<accession>A0A226F360</accession>
<dbReference type="GO" id="GO:0004383">
    <property type="term" value="F:guanylate cyclase activity"/>
    <property type="evidence" value="ECO:0007669"/>
    <property type="project" value="UniProtKB-EC"/>
</dbReference>
<reference evidence="22 23" key="1">
    <citation type="submission" date="2015-12" db="EMBL/GenBank/DDBJ databases">
        <title>The genome of Folsomia candida.</title>
        <authorList>
            <person name="Faddeeva A."/>
            <person name="Derks M.F."/>
            <person name="Anvar Y."/>
            <person name="Smit S."/>
            <person name="Van Straalen N."/>
            <person name="Roelofs D."/>
        </authorList>
    </citation>
    <scope>NUCLEOTIDE SEQUENCE [LARGE SCALE GENOMIC DNA]</scope>
    <source>
        <strain evidence="22 23">VU population</strain>
        <tissue evidence="22">Whole body</tissue>
    </source>
</reference>
<feature type="compositionally biased region" description="Polar residues" evidence="17">
    <location>
        <begin position="1180"/>
        <end position="1196"/>
    </location>
</feature>
<feature type="chain" id="PRO_5012895167" description="Guanylate cyclase" evidence="19">
    <location>
        <begin position="36"/>
        <end position="1229"/>
    </location>
</feature>
<evidence type="ECO:0000313" key="23">
    <source>
        <dbReference type="Proteomes" id="UP000198287"/>
    </source>
</evidence>
<evidence type="ECO:0000256" key="9">
    <source>
        <dbReference type="ARBA" id="ARBA00023136"/>
    </source>
</evidence>